<dbReference type="PANTHER" id="PTHR31346:SF5">
    <property type="entry name" value="MULTIPLE ORGANELLAR RNA EDITING FACTOR 1, MITOCHONDRIAL"/>
    <property type="match status" value="1"/>
</dbReference>
<protein>
    <submittedName>
        <fullName evidence="4">Multiple organellar RNA editing factor 9-chloroplastic</fullName>
    </submittedName>
</protein>
<dbReference type="PANTHER" id="PTHR31346">
    <property type="entry name" value="MULTIPLE ORGANELLAR RNA EDITING FACTOR 2, CHLOROPLASTIC-RELATED-RELATED"/>
    <property type="match status" value="1"/>
</dbReference>
<evidence type="ECO:0000256" key="1">
    <source>
        <dbReference type="ARBA" id="ARBA00022946"/>
    </source>
</evidence>
<dbReference type="InterPro" id="IPR039206">
    <property type="entry name" value="MORF/ORRM1/DAG-like"/>
</dbReference>
<accession>A0A9N7NX73</accession>
<feature type="compositionally biased region" description="Polar residues" evidence="2">
    <location>
        <begin position="195"/>
        <end position="234"/>
    </location>
</feature>
<gene>
    <name evidence="4" type="ORF">SHERM_05577</name>
</gene>
<feature type="compositionally biased region" description="Polar residues" evidence="2">
    <location>
        <begin position="274"/>
        <end position="310"/>
    </location>
</feature>
<dbReference type="GO" id="GO:0080156">
    <property type="term" value="P:mitochondrial mRNA modification"/>
    <property type="evidence" value="ECO:0007669"/>
    <property type="project" value="TreeGrafter"/>
</dbReference>
<proteinExistence type="predicted"/>
<evidence type="ECO:0000259" key="3">
    <source>
        <dbReference type="Pfam" id="PF21864"/>
    </source>
</evidence>
<dbReference type="Pfam" id="PF21864">
    <property type="entry name" value="MORF_dom"/>
    <property type="match status" value="1"/>
</dbReference>
<organism evidence="4 5">
    <name type="scientific">Striga hermonthica</name>
    <name type="common">Purple witchweed</name>
    <name type="synonym">Buchnera hermonthica</name>
    <dbReference type="NCBI Taxonomy" id="68872"/>
    <lineage>
        <taxon>Eukaryota</taxon>
        <taxon>Viridiplantae</taxon>
        <taxon>Streptophyta</taxon>
        <taxon>Embryophyta</taxon>
        <taxon>Tracheophyta</taxon>
        <taxon>Spermatophyta</taxon>
        <taxon>Magnoliopsida</taxon>
        <taxon>eudicotyledons</taxon>
        <taxon>Gunneridae</taxon>
        <taxon>Pentapetalae</taxon>
        <taxon>asterids</taxon>
        <taxon>lamiids</taxon>
        <taxon>Lamiales</taxon>
        <taxon>Orobanchaceae</taxon>
        <taxon>Buchnereae</taxon>
        <taxon>Striga</taxon>
    </lineage>
</organism>
<comment type="caution">
    <text evidence="4">The sequence shown here is derived from an EMBL/GenBank/DDBJ whole genome shotgun (WGS) entry which is preliminary data.</text>
</comment>
<sequence>MALRLRRAISLSYSLLHHSLNQPKPLFSISSRILQYPVSASGPSAAVNRSSTQLTRRTFTSTSTLFAKEFDPETEEIGPDSILFEGCDYEHWLITVDFPKDPKPTREQMIETYVNIAAQVFGSVEEAKKRIYALSTTTYEGFQVLCSQETSNKFTGVPGVVFVLPDSYIDPLNKEYGGDKYVNGEIFPRPPPNYGSPSQQNYGSPPQQNYGSPSQQNYGSPPQQNYRSPPQQNYGPPPQEHYRRLPQQDIGPPPRQNYSSPPQQNYVPRGQEGYGNSPNPLPQQSYGPQGTGDQRSSMSPSNNDAYQVNYAQGPKEFQQENIQTHMSPGQSGFTQGSGGGFEQAPVGAPRNFSSRGNN</sequence>
<dbReference type="Proteomes" id="UP001153555">
    <property type="component" value="Unassembled WGS sequence"/>
</dbReference>
<dbReference type="EMBL" id="CACSLK010031421">
    <property type="protein sequence ID" value="CAA0839006.1"/>
    <property type="molecule type" value="Genomic_DNA"/>
</dbReference>
<keyword evidence="5" id="KW-1185">Reference proteome</keyword>
<dbReference type="AlphaFoldDB" id="A0A9N7NX73"/>
<reference evidence="4" key="1">
    <citation type="submission" date="2019-12" db="EMBL/GenBank/DDBJ databases">
        <authorList>
            <person name="Scholes J."/>
        </authorList>
    </citation>
    <scope>NUCLEOTIDE SEQUENCE</scope>
</reference>
<dbReference type="GO" id="GO:0005739">
    <property type="term" value="C:mitochondrion"/>
    <property type="evidence" value="ECO:0007669"/>
    <property type="project" value="TreeGrafter"/>
</dbReference>
<dbReference type="InterPro" id="IPR054059">
    <property type="entry name" value="MORF/ORRM1/DAG-like_MORF"/>
</dbReference>
<feature type="compositionally biased region" description="Polar residues" evidence="2">
    <location>
        <begin position="319"/>
        <end position="328"/>
    </location>
</feature>
<feature type="compositionally biased region" description="Polar residues" evidence="2">
    <location>
        <begin position="256"/>
        <end position="266"/>
    </location>
</feature>
<keyword evidence="1" id="KW-0809">Transit peptide</keyword>
<dbReference type="GO" id="GO:0016554">
    <property type="term" value="P:cytidine to uridine editing"/>
    <property type="evidence" value="ECO:0007669"/>
    <property type="project" value="InterPro"/>
</dbReference>
<feature type="region of interest" description="Disordered" evidence="2">
    <location>
        <begin position="183"/>
        <end position="358"/>
    </location>
</feature>
<evidence type="ECO:0000256" key="2">
    <source>
        <dbReference type="SAM" id="MobiDB-lite"/>
    </source>
</evidence>
<evidence type="ECO:0000313" key="5">
    <source>
        <dbReference type="Proteomes" id="UP001153555"/>
    </source>
</evidence>
<dbReference type="OrthoDB" id="1706674at2759"/>
<evidence type="ECO:0000313" key="4">
    <source>
        <dbReference type="EMBL" id="CAA0839006.1"/>
    </source>
</evidence>
<feature type="domain" description="MORF/ORRM1/DAG-like MORF" evidence="3">
    <location>
        <begin position="89"/>
        <end position="181"/>
    </location>
</feature>
<name>A0A9N7NX73_STRHE</name>